<evidence type="ECO:0000313" key="2">
    <source>
        <dbReference type="Proteomes" id="UP000887013"/>
    </source>
</evidence>
<evidence type="ECO:0000313" key="1">
    <source>
        <dbReference type="EMBL" id="GFS82181.1"/>
    </source>
</evidence>
<dbReference type="AlphaFoldDB" id="A0A8X6MX17"/>
<gene>
    <name evidence="1" type="ORF">NPIL_112641</name>
</gene>
<accession>A0A8X6MX17</accession>
<dbReference type="Proteomes" id="UP000887013">
    <property type="component" value="Unassembled WGS sequence"/>
</dbReference>
<protein>
    <submittedName>
        <fullName evidence="1">Uncharacterized protein</fullName>
    </submittedName>
</protein>
<sequence>MINVVHNFCQALKPYEQKFSESQLQLTFLTTNAKSGSPWALLLSEITAMYKRPSLGCENTRLLDLIRKIKAAFLEEQNVITLKCALPKNVTSFGDLSLLGG</sequence>
<name>A0A8X6MX17_NEPPI</name>
<organism evidence="1 2">
    <name type="scientific">Nephila pilipes</name>
    <name type="common">Giant wood spider</name>
    <name type="synonym">Nephila maculata</name>
    <dbReference type="NCBI Taxonomy" id="299642"/>
    <lineage>
        <taxon>Eukaryota</taxon>
        <taxon>Metazoa</taxon>
        <taxon>Ecdysozoa</taxon>
        <taxon>Arthropoda</taxon>
        <taxon>Chelicerata</taxon>
        <taxon>Arachnida</taxon>
        <taxon>Araneae</taxon>
        <taxon>Araneomorphae</taxon>
        <taxon>Entelegynae</taxon>
        <taxon>Araneoidea</taxon>
        <taxon>Nephilidae</taxon>
        <taxon>Nephila</taxon>
    </lineage>
</organism>
<reference evidence="1" key="1">
    <citation type="submission" date="2020-08" db="EMBL/GenBank/DDBJ databases">
        <title>Multicomponent nature underlies the extraordinary mechanical properties of spider dragline silk.</title>
        <authorList>
            <person name="Kono N."/>
            <person name="Nakamura H."/>
            <person name="Mori M."/>
            <person name="Yoshida Y."/>
            <person name="Ohtoshi R."/>
            <person name="Malay A.D."/>
            <person name="Moran D.A.P."/>
            <person name="Tomita M."/>
            <person name="Numata K."/>
            <person name="Arakawa K."/>
        </authorList>
    </citation>
    <scope>NUCLEOTIDE SEQUENCE</scope>
</reference>
<proteinExistence type="predicted"/>
<dbReference type="EMBL" id="BMAW01051769">
    <property type="protein sequence ID" value="GFS82181.1"/>
    <property type="molecule type" value="Genomic_DNA"/>
</dbReference>
<keyword evidence="2" id="KW-1185">Reference proteome</keyword>
<comment type="caution">
    <text evidence="1">The sequence shown here is derived from an EMBL/GenBank/DDBJ whole genome shotgun (WGS) entry which is preliminary data.</text>
</comment>